<accession>A0A803R5D6</accession>
<evidence type="ECO:0000313" key="2">
    <source>
        <dbReference type="Proteomes" id="UP000596661"/>
    </source>
</evidence>
<gene>
    <name evidence="1" type="primary">LOC115716937</name>
</gene>
<dbReference type="InterPro" id="IPR014710">
    <property type="entry name" value="RmlC-like_jellyroll"/>
</dbReference>
<dbReference type="InterPro" id="IPR011051">
    <property type="entry name" value="RmlC_Cupin_sf"/>
</dbReference>
<reference evidence="1" key="2">
    <citation type="submission" date="2021-03" db="UniProtKB">
        <authorList>
            <consortium name="EnsemblPlants"/>
        </authorList>
    </citation>
    <scope>IDENTIFICATION</scope>
</reference>
<evidence type="ECO:0000313" key="1">
    <source>
        <dbReference type="EnsemblPlants" id="cds.novel_model_5305_5bd9a17a.3.5bd9b13a"/>
    </source>
</evidence>
<dbReference type="PANTHER" id="PTHR34571:SF1">
    <property type="entry name" value="(S)-UREIDOGLYCINE AMINOHYDROLASE"/>
    <property type="match status" value="1"/>
</dbReference>
<dbReference type="Proteomes" id="UP000596661">
    <property type="component" value="Chromosome 5"/>
</dbReference>
<organism evidence="1 2">
    <name type="scientific">Cannabis sativa</name>
    <name type="common">Hemp</name>
    <name type="synonym">Marijuana</name>
    <dbReference type="NCBI Taxonomy" id="3483"/>
    <lineage>
        <taxon>Eukaryota</taxon>
        <taxon>Viridiplantae</taxon>
        <taxon>Streptophyta</taxon>
        <taxon>Embryophyta</taxon>
        <taxon>Tracheophyta</taxon>
        <taxon>Spermatophyta</taxon>
        <taxon>Magnoliopsida</taxon>
        <taxon>eudicotyledons</taxon>
        <taxon>Gunneridae</taxon>
        <taxon>Pentapetalae</taxon>
        <taxon>rosids</taxon>
        <taxon>fabids</taxon>
        <taxon>Rosales</taxon>
        <taxon>Cannabaceae</taxon>
        <taxon>Cannabis</taxon>
    </lineage>
</organism>
<dbReference type="Gene3D" id="2.60.120.10">
    <property type="entry name" value="Jelly Rolls"/>
    <property type="match status" value="1"/>
</dbReference>
<name>A0A803R5D6_CANSA</name>
<proteinExistence type="predicted"/>
<dbReference type="EnsemblPlants" id="novel_model_5305_5bd9a17a.3.5bd9b13a">
    <property type="protein sequence ID" value="cds.novel_model_5305_5bd9a17a.3.5bd9b13a"/>
    <property type="gene ID" value="novel_gene_2756_5bd9a17a"/>
</dbReference>
<reference evidence="1" key="1">
    <citation type="submission" date="2018-11" db="EMBL/GenBank/DDBJ databases">
        <authorList>
            <person name="Grassa J C."/>
        </authorList>
    </citation>
    <scope>NUCLEOTIDE SEQUENCE [LARGE SCALE GENOMIC DNA]</scope>
</reference>
<dbReference type="SUPFAM" id="SSF51182">
    <property type="entry name" value="RmlC-like cupins"/>
    <property type="match status" value="1"/>
</dbReference>
<dbReference type="GO" id="GO:0071522">
    <property type="term" value="F:ureidoglycine aminohydrolase activity"/>
    <property type="evidence" value="ECO:0007669"/>
    <property type="project" value="InterPro"/>
</dbReference>
<keyword evidence="2" id="KW-1185">Reference proteome</keyword>
<dbReference type="PANTHER" id="PTHR34571">
    <property type="entry name" value="(S)-UREIDOGLYCINE AMINOHYDROLASE"/>
    <property type="match status" value="1"/>
</dbReference>
<dbReference type="EMBL" id="UZAU01000545">
    <property type="status" value="NOT_ANNOTATED_CDS"/>
    <property type="molecule type" value="Genomic_DNA"/>
</dbReference>
<sequence length="82" mass="9924">MITKFCFGFWFYVFYSWLHNYFSYFGQICSHQLLCKLDTVNRYPVQSGDAIWMAPFVPQWYAALGKTRSRYLLYKDVNRNPL</sequence>
<dbReference type="InterPro" id="IPR017627">
    <property type="entry name" value="UGHY"/>
</dbReference>
<protein>
    <submittedName>
        <fullName evidence="1">Uncharacterized protein</fullName>
    </submittedName>
</protein>
<dbReference type="Gramene" id="novel_model_5305_5bd9a17a.3.5bd9b13a">
    <property type="protein sequence ID" value="cds.novel_model_5305_5bd9a17a.3.5bd9b13a"/>
    <property type="gene ID" value="novel_gene_2756_5bd9a17a"/>
</dbReference>
<dbReference type="AlphaFoldDB" id="A0A803R5D6"/>